<protein>
    <recommendedName>
        <fullName evidence="2">GTP cyclohydrolase 1 type 2 homolog</fullName>
    </recommendedName>
</protein>
<dbReference type="Proteomes" id="UP001060112">
    <property type="component" value="Chromosome"/>
</dbReference>
<dbReference type="Pfam" id="PF01784">
    <property type="entry name" value="DUF34_NIF3"/>
    <property type="match status" value="1"/>
</dbReference>
<dbReference type="RefSeq" id="WP_290137669.1">
    <property type="nucleotide sequence ID" value="NZ_CP101620.1"/>
</dbReference>
<proteinExistence type="inferred from homology"/>
<dbReference type="InterPro" id="IPR036069">
    <property type="entry name" value="DUF34/NIF3_sf"/>
</dbReference>
<evidence type="ECO:0000256" key="2">
    <source>
        <dbReference type="ARBA" id="ARBA00022112"/>
    </source>
</evidence>
<keyword evidence="3" id="KW-0479">Metal-binding</keyword>
<keyword evidence="5" id="KW-1185">Reference proteome</keyword>
<evidence type="ECO:0000256" key="1">
    <source>
        <dbReference type="ARBA" id="ARBA00006964"/>
    </source>
</evidence>
<sequence length="267" mass="30860">MKIQEIIDCLESQGEWVNRQYTRDHVLVGNGDMEIEKVIVCWVATNEVIRQAIQEQCHFIITHENPFYMSGTSIPTEILYSQREKMELLNKHQITIYRCHDLWDLYPQIGVRDQWAQLLDLPFKNASSMHSYIRVSQPFDMSVQELAQHIIRNIEMYDEFGVEVIGNLQQTVHCLGIGTGACTDIIEMYHAGADVCLVSDDGINNWVHTQWAMDHQIPLIVVNHLTSEAAGIRRLSQYLSCQFPNIEFQFIKNDYGIHHIEKGAVTK</sequence>
<evidence type="ECO:0000256" key="3">
    <source>
        <dbReference type="ARBA" id="ARBA00022723"/>
    </source>
</evidence>
<organism evidence="4 5">
    <name type="scientific">Allocoprobacillus halotolerans</name>
    <dbReference type="NCBI Taxonomy" id="2944914"/>
    <lineage>
        <taxon>Bacteria</taxon>
        <taxon>Bacillati</taxon>
        <taxon>Bacillota</taxon>
        <taxon>Erysipelotrichia</taxon>
        <taxon>Erysipelotrichales</taxon>
        <taxon>Erysipelotrichaceae</taxon>
        <taxon>Allocoprobacillus</taxon>
    </lineage>
</organism>
<name>A0ABY5HXH5_9FIRM</name>
<evidence type="ECO:0000313" key="5">
    <source>
        <dbReference type="Proteomes" id="UP001060112"/>
    </source>
</evidence>
<dbReference type="PANTHER" id="PTHR13799:SF14">
    <property type="entry name" value="GTP CYCLOHYDROLASE 1 TYPE 2 HOMOLOG"/>
    <property type="match status" value="1"/>
</dbReference>
<comment type="similarity">
    <text evidence="1">Belongs to the GTP cyclohydrolase I type 2/NIF3 family.</text>
</comment>
<reference evidence="4" key="1">
    <citation type="submission" date="2022-07" db="EMBL/GenBank/DDBJ databases">
        <title>Faecal culturing of patients with breast cancer.</title>
        <authorList>
            <person name="Teng N.M.Y."/>
            <person name="Kiu R."/>
            <person name="Evans R."/>
            <person name="Baker D.J."/>
            <person name="Zenner C."/>
            <person name="Robinson S.D."/>
            <person name="Hall L.J."/>
        </authorList>
    </citation>
    <scope>NUCLEOTIDE SEQUENCE</scope>
    <source>
        <strain evidence="4">LH1062</strain>
    </source>
</reference>
<dbReference type="EMBL" id="CP101620">
    <property type="protein sequence ID" value="UTY37781.1"/>
    <property type="molecule type" value="Genomic_DNA"/>
</dbReference>
<dbReference type="Gene3D" id="3.40.1390.30">
    <property type="entry name" value="NIF3 (NGG1p interacting factor 3)-like"/>
    <property type="match status" value="2"/>
</dbReference>
<dbReference type="InterPro" id="IPR002678">
    <property type="entry name" value="DUF34/NIF3"/>
</dbReference>
<dbReference type="SUPFAM" id="SSF102705">
    <property type="entry name" value="NIF3 (NGG1p interacting factor 3)-like"/>
    <property type="match status" value="1"/>
</dbReference>
<accession>A0ABY5HXH5</accession>
<gene>
    <name evidence="4" type="ORF">NMU03_08545</name>
</gene>
<evidence type="ECO:0000313" key="4">
    <source>
        <dbReference type="EMBL" id="UTY37781.1"/>
    </source>
</evidence>
<dbReference type="PANTHER" id="PTHR13799">
    <property type="entry name" value="NGG1 INTERACTING FACTOR 3"/>
    <property type="match status" value="1"/>
</dbReference>